<feature type="binding site" evidence="2">
    <location>
        <begin position="81"/>
        <end position="83"/>
    </location>
    <ligand>
        <name>substrate</name>
    </ligand>
</feature>
<comment type="caution">
    <text evidence="3">The sequence shown here is derived from an EMBL/GenBank/DDBJ whole genome shotgun (WGS) entry which is preliminary data.</text>
</comment>
<dbReference type="InterPro" id="IPR001441">
    <property type="entry name" value="UPP_synth-like"/>
</dbReference>
<dbReference type="Pfam" id="PF01255">
    <property type="entry name" value="Prenyltransf"/>
    <property type="match status" value="1"/>
</dbReference>
<dbReference type="InterPro" id="IPR018520">
    <property type="entry name" value="UPP_synth-like_CS"/>
</dbReference>
<dbReference type="GO" id="GO:0016094">
    <property type="term" value="P:polyprenol biosynthetic process"/>
    <property type="evidence" value="ECO:0007669"/>
    <property type="project" value="TreeGrafter"/>
</dbReference>
<keyword evidence="2" id="KW-0479">Metal-binding</keyword>
<reference evidence="3 4" key="1">
    <citation type="submission" date="2013-05" db="EMBL/GenBank/DDBJ databases">
        <title>Draft genome sequence of Rubidibacter lacunae KORDI 51-2.</title>
        <authorList>
            <person name="Choi D.H."/>
            <person name="Noh J.H."/>
            <person name="Kwon K.-K."/>
            <person name="Lee J.-H."/>
            <person name="Ryu J.-Y."/>
        </authorList>
    </citation>
    <scope>NUCLEOTIDE SEQUENCE [LARGE SCALE GENOMIC DNA]</scope>
    <source>
        <strain evidence="3 4">KORDI 51-2</strain>
    </source>
</reference>
<dbReference type="PANTHER" id="PTHR10291">
    <property type="entry name" value="DEHYDRODOLICHYL DIPHOSPHATE SYNTHASE FAMILY MEMBER"/>
    <property type="match status" value="1"/>
</dbReference>
<evidence type="ECO:0000313" key="4">
    <source>
        <dbReference type="Proteomes" id="UP000016960"/>
    </source>
</evidence>
<feature type="binding site" evidence="2">
    <location>
        <position position="85"/>
    </location>
    <ligand>
        <name>substrate</name>
    </ligand>
</feature>
<keyword evidence="2" id="KW-0460">Magnesium</keyword>
<dbReference type="FunFam" id="3.40.1180.10:FF:000001">
    <property type="entry name" value="(2E,6E)-farnesyl-diphosphate-specific ditrans,polycis-undecaprenyl-diphosphate synthase"/>
    <property type="match status" value="1"/>
</dbReference>
<keyword evidence="4" id="KW-1185">Reference proteome</keyword>
<dbReference type="SUPFAM" id="SSF64005">
    <property type="entry name" value="Undecaprenyl diphosphate synthase"/>
    <property type="match status" value="1"/>
</dbReference>
<feature type="binding site" evidence="2">
    <location>
        <begin position="37"/>
        <end position="40"/>
    </location>
    <ligand>
        <name>substrate</name>
    </ligand>
</feature>
<gene>
    <name evidence="3" type="ORF">KR51_00003740</name>
</gene>
<comment type="similarity">
    <text evidence="2">Belongs to the UPP synthase family.</text>
</comment>
<dbReference type="NCBIfam" id="NF011405">
    <property type="entry name" value="PRK14830.1"/>
    <property type="match status" value="1"/>
</dbReference>
<protein>
    <recommendedName>
        <fullName evidence="2">Isoprenyl transferase</fullName>
        <ecNumber evidence="2">2.5.1.-</ecNumber>
    </recommendedName>
</protein>
<dbReference type="eggNOG" id="COG0020">
    <property type="taxonomic scope" value="Bacteria"/>
</dbReference>
<dbReference type="Proteomes" id="UP000016960">
    <property type="component" value="Unassembled WGS sequence"/>
</dbReference>
<feature type="binding site" evidence="2">
    <location>
        <position position="87"/>
    </location>
    <ligand>
        <name>substrate</name>
    </ligand>
</feature>
<feature type="binding site" evidence="2">
    <location>
        <position position="36"/>
    </location>
    <ligand>
        <name>Mg(2+)</name>
        <dbReference type="ChEBI" id="CHEBI:18420"/>
    </ligand>
</feature>
<dbReference type="NCBIfam" id="TIGR00055">
    <property type="entry name" value="uppS"/>
    <property type="match status" value="1"/>
</dbReference>
<accession>U5DEY7</accession>
<dbReference type="AlphaFoldDB" id="U5DEY7"/>
<dbReference type="InParanoid" id="U5DEY7"/>
<keyword evidence="1 2" id="KW-0808">Transferase</keyword>
<dbReference type="RefSeq" id="WP_022604158.1">
    <property type="nucleotide sequence ID" value="NZ_ASSJ01000004.1"/>
</dbReference>
<dbReference type="InterPro" id="IPR036424">
    <property type="entry name" value="UPP_synth-like_sf"/>
</dbReference>
<dbReference type="HAMAP" id="MF_01139">
    <property type="entry name" value="ISPT"/>
    <property type="match status" value="1"/>
</dbReference>
<feature type="binding site" evidence="2">
    <location>
        <position position="41"/>
    </location>
    <ligand>
        <name>substrate</name>
    </ligand>
</feature>
<dbReference type="PATRIC" id="fig|582515.4.peg.421"/>
<dbReference type="STRING" id="582515.KR51_00003740"/>
<feature type="binding site" evidence="2">
    <location>
        <position position="49"/>
    </location>
    <ligand>
        <name>substrate</name>
    </ligand>
</feature>
<proteinExistence type="inferred from homology"/>
<feature type="binding site" evidence="2">
    <location>
        <position position="53"/>
    </location>
    <ligand>
        <name>substrate</name>
    </ligand>
</feature>
<evidence type="ECO:0000256" key="1">
    <source>
        <dbReference type="ARBA" id="ARBA00022679"/>
    </source>
</evidence>
<dbReference type="FunCoup" id="U5DEY7">
    <property type="interactions" value="399"/>
</dbReference>
<dbReference type="CDD" id="cd00475">
    <property type="entry name" value="Cis_IPPS"/>
    <property type="match status" value="1"/>
</dbReference>
<dbReference type="EMBL" id="ASSJ01000004">
    <property type="protein sequence ID" value="ERN43058.1"/>
    <property type="molecule type" value="Genomic_DNA"/>
</dbReference>
<evidence type="ECO:0000256" key="2">
    <source>
        <dbReference type="HAMAP-Rule" id="MF_01139"/>
    </source>
</evidence>
<feature type="active site" evidence="2">
    <location>
        <position position="36"/>
    </location>
</feature>
<dbReference type="PANTHER" id="PTHR10291:SF0">
    <property type="entry name" value="DEHYDRODOLICHYL DIPHOSPHATE SYNTHASE 2"/>
    <property type="match status" value="1"/>
</dbReference>
<dbReference type="EC" id="2.5.1.-" evidence="2"/>
<comment type="cofactor">
    <cofactor evidence="2">
        <name>Mg(2+)</name>
        <dbReference type="ChEBI" id="CHEBI:18420"/>
    </cofactor>
    <text evidence="2">Binds 2 magnesium ions per subunit.</text>
</comment>
<feature type="active site" description="Proton acceptor" evidence="2">
    <location>
        <position position="84"/>
    </location>
</feature>
<comment type="function">
    <text evidence="2">Catalyzes the condensation of isopentenyl diphosphate (IPP) with allylic pyrophosphates generating different type of terpenoids.</text>
</comment>
<organism evidence="3 4">
    <name type="scientific">Rubidibacter lacunae KORDI 51-2</name>
    <dbReference type="NCBI Taxonomy" id="582515"/>
    <lineage>
        <taxon>Bacteria</taxon>
        <taxon>Bacillati</taxon>
        <taxon>Cyanobacteriota</taxon>
        <taxon>Cyanophyceae</taxon>
        <taxon>Oscillatoriophycideae</taxon>
        <taxon>Chroococcales</taxon>
        <taxon>Aphanothecaceae</taxon>
        <taxon>Rubidibacter</taxon>
    </lineage>
</organism>
<dbReference type="GO" id="GO:0045547">
    <property type="term" value="F:ditrans,polycis-polyprenyl diphosphate synthase [(2E,6E)-farnesyl diphosphate specific] activity"/>
    <property type="evidence" value="ECO:0007669"/>
    <property type="project" value="TreeGrafter"/>
</dbReference>
<comment type="subunit">
    <text evidence="2">Homodimer.</text>
</comment>
<dbReference type="GO" id="GO:0000287">
    <property type="term" value="F:magnesium ion binding"/>
    <property type="evidence" value="ECO:0007669"/>
    <property type="project" value="UniProtKB-UniRule"/>
</dbReference>
<feature type="binding site" evidence="2">
    <location>
        <position position="204"/>
    </location>
    <ligand>
        <name>substrate</name>
    </ligand>
</feature>
<dbReference type="NCBIfam" id="NF011406">
    <property type="entry name" value="PRK14831.1"/>
    <property type="match status" value="1"/>
</dbReference>
<dbReference type="Gene3D" id="3.40.1180.10">
    <property type="entry name" value="Decaprenyl diphosphate synthase-like"/>
    <property type="match status" value="1"/>
</dbReference>
<evidence type="ECO:0000313" key="3">
    <source>
        <dbReference type="EMBL" id="ERN43058.1"/>
    </source>
</evidence>
<sequence>MAKSTVCDRDATQLVSTLPDDLDRQRLPHHVAVIMDGNGRWARQRGLPRPVGHRRGVGALKDLLSYCRDWGIGTLTAYAFSTENWHRPSQEVEFLLCLFERLLQSELDALDENDIRLHFIGELSELPSGLQRSIERARARTQTNEGVRFNVAVNYGGRAEILRACRRLACQVAEGRLSPDEIDTAQFARQLYTADGPDPDLLIRTSGELRLSNFLLWQVAYAELYVTDAFWPDFDRAEFHRALVAFQQRDRRFGQLKSSRDT</sequence>
<feature type="binding site" evidence="2">
    <location>
        <begin position="210"/>
        <end position="212"/>
    </location>
    <ligand>
        <name>substrate</name>
    </ligand>
</feature>
<dbReference type="PROSITE" id="PS01066">
    <property type="entry name" value="UPP_SYNTHASE"/>
    <property type="match status" value="1"/>
</dbReference>
<feature type="binding site" evidence="2">
    <location>
        <position position="223"/>
    </location>
    <ligand>
        <name>Mg(2+)</name>
        <dbReference type="ChEBI" id="CHEBI:18420"/>
    </ligand>
</feature>
<name>U5DEY7_9CHRO</name>
<dbReference type="OrthoDB" id="4191603at2"/>